<sequence length="319" mass="35587">MAHGRFWRQSVQGVCHILWYLLQKLGVWWCVVVTSWASAKDPRFSALTLGILPDRLEVSAGSSNWALIQAEGSCPRERLLELGGDRRTNGFAENITNSTTPMDDSNWVHVYFPSDVRGKSAPLPAVGRRWGLIAPPGSRTAKTSQTSETSGSLNDDQTSGSRIGGAERVAAAEENLLSIGKESQKLQLTVRVRLNPDDFSLDDERYRAELQTHTMEPVLTISFHKNEEGEKFFKTTLSLTYCLDANVKELGDPTRFGWFHDNLTNVFQVLGGNCSIYRKIQAFAIIPQGGCVEIACLAHHIDDLDVMDPSAKHQHFQQW</sequence>
<protein>
    <submittedName>
        <fullName evidence="2">Uncharacterized protein</fullName>
    </submittedName>
</protein>
<organism evidence="2 3">
    <name type="scientific">Riccia sorocarpa</name>
    <dbReference type="NCBI Taxonomy" id="122646"/>
    <lineage>
        <taxon>Eukaryota</taxon>
        <taxon>Viridiplantae</taxon>
        <taxon>Streptophyta</taxon>
        <taxon>Embryophyta</taxon>
        <taxon>Marchantiophyta</taxon>
        <taxon>Marchantiopsida</taxon>
        <taxon>Marchantiidae</taxon>
        <taxon>Marchantiales</taxon>
        <taxon>Ricciaceae</taxon>
        <taxon>Riccia</taxon>
    </lineage>
</organism>
<dbReference type="AlphaFoldDB" id="A0ABD3I3I4"/>
<proteinExistence type="predicted"/>
<keyword evidence="3" id="KW-1185">Reference proteome</keyword>
<gene>
    <name evidence="2" type="ORF">R1sor_011403</name>
</gene>
<comment type="caution">
    <text evidence="2">The sequence shown here is derived from an EMBL/GenBank/DDBJ whole genome shotgun (WGS) entry which is preliminary data.</text>
</comment>
<evidence type="ECO:0000313" key="2">
    <source>
        <dbReference type="EMBL" id="KAL3697327.1"/>
    </source>
</evidence>
<reference evidence="2 3" key="1">
    <citation type="submission" date="2024-09" db="EMBL/GenBank/DDBJ databases">
        <title>Chromosome-scale assembly of Riccia sorocarpa.</title>
        <authorList>
            <person name="Paukszto L."/>
        </authorList>
    </citation>
    <scope>NUCLEOTIDE SEQUENCE [LARGE SCALE GENOMIC DNA]</scope>
    <source>
        <strain evidence="2">LP-2024</strain>
        <tissue evidence="2">Aerial parts of the thallus</tissue>
    </source>
</reference>
<feature type="region of interest" description="Disordered" evidence="1">
    <location>
        <begin position="128"/>
        <end position="162"/>
    </location>
</feature>
<name>A0ABD3I3I4_9MARC</name>
<dbReference type="Proteomes" id="UP001633002">
    <property type="component" value="Unassembled WGS sequence"/>
</dbReference>
<accession>A0ABD3I3I4</accession>
<evidence type="ECO:0000313" key="3">
    <source>
        <dbReference type="Proteomes" id="UP001633002"/>
    </source>
</evidence>
<evidence type="ECO:0000256" key="1">
    <source>
        <dbReference type="SAM" id="MobiDB-lite"/>
    </source>
</evidence>
<feature type="compositionally biased region" description="Polar residues" evidence="1">
    <location>
        <begin position="140"/>
        <end position="161"/>
    </location>
</feature>
<dbReference type="EMBL" id="JBJQOH010000002">
    <property type="protein sequence ID" value="KAL3697327.1"/>
    <property type="molecule type" value="Genomic_DNA"/>
</dbReference>